<feature type="transmembrane region" description="Helical" evidence="7">
    <location>
        <begin position="144"/>
        <end position="160"/>
    </location>
</feature>
<dbReference type="PANTHER" id="PTHR42770:SF16">
    <property type="entry name" value="AMINO ACID PERMEASE"/>
    <property type="match status" value="1"/>
</dbReference>
<keyword evidence="2" id="KW-1003">Cell membrane</keyword>
<evidence type="ECO:0000256" key="3">
    <source>
        <dbReference type="ARBA" id="ARBA00022692"/>
    </source>
</evidence>
<organism evidence="8 9">
    <name type="scientific">Streptomyces tubbatahanensis</name>
    <dbReference type="NCBI Taxonomy" id="2923272"/>
    <lineage>
        <taxon>Bacteria</taxon>
        <taxon>Bacillati</taxon>
        <taxon>Actinomycetota</taxon>
        <taxon>Actinomycetes</taxon>
        <taxon>Kitasatosporales</taxon>
        <taxon>Streptomycetaceae</taxon>
        <taxon>Streptomyces</taxon>
    </lineage>
</organism>
<keyword evidence="4 7" id="KW-1133">Transmembrane helix</keyword>
<evidence type="ECO:0000256" key="4">
    <source>
        <dbReference type="ARBA" id="ARBA00022989"/>
    </source>
</evidence>
<feature type="transmembrane region" description="Helical" evidence="7">
    <location>
        <begin position="172"/>
        <end position="194"/>
    </location>
</feature>
<evidence type="ECO:0000256" key="6">
    <source>
        <dbReference type="SAM" id="MobiDB-lite"/>
    </source>
</evidence>
<feature type="transmembrane region" description="Helical" evidence="7">
    <location>
        <begin position="247"/>
        <end position="269"/>
    </location>
</feature>
<sequence length="499" mass="50805">MLTDSGRAPAEGAASSSPDLSGRLGTGSIVFMVIAAAAPLTVVGGNVPLAVAGGPGAGAPVGFALASLLLLVFAVGFVTMTPHVPQAGAFYAYATRGLGGRMGVGTAAVALVTYTAIQVGVYGYLGGAVNDALSLFGGPTSTPWWVWSLLALGAVAFLGYRHIELSSKVLGVALVLEIAVVVVLDAVVFARGGAHGISGESFTPHAAVSGPLGIAVLFALTGFIGFEATAVFRDEARDPERTIPRATYLAVLIIGGFYTVSCWALILAVGTTDASAVAQRTVDGRGDMLMDTAQAYVGTTLRDLMQVLLLSSLFACVLSFHNVIARYTFTLSRQGLMPARLGAVHPRHQSPSVSSVAQSITACVLVTVCAACQLDPLAGVFGSMAGVSTVGMVILMLVTSVAVLAHFVRRPQFARGKLWQTRVAPALAVLGLLVAMWLVLTNFTLVTGGGVLLSTILALVPFAALGAGIARGPGPRGLSEPAAADAGVKTDADLGTETS</sequence>
<keyword evidence="5 7" id="KW-0472">Membrane</keyword>
<dbReference type="RefSeq" id="WP_242748807.1">
    <property type="nucleotide sequence ID" value="NZ_CP093846.1"/>
</dbReference>
<dbReference type="PIRSF" id="PIRSF006060">
    <property type="entry name" value="AA_transporter"/>
    <property type="match status" value="1"/>
</dbReference>
<dbReference type="EMBL" id="CP093846">
    <property type="protein sequence ID" value="UNS95309.1"/>
    <property type="molecule type" value="Genomic_DNA"/>
</dbReference>
<keyword evidence="9" id="KW-1185">Reference proteome</keyword>
<proteinExistence type="predicted"/>
<evidence type="ECO:0000313" key="9">
    <source>
        <dbReference type="Proteomes" id="UP001202244"/>
    </source>
</evidence>
<dbReference type="InterPro" id="IPR002293">
    <property type="entry name" value="AA/rel_permease1"/>
</dbReference>
<reference evidence="8 9" key="1">
    <citation type="journal article" date="2023" name="Microbiol. Spectr.">
        <title>Synergy between Genome Mining, Metabolomics, and Bioinformatics Uncovers Antibacterial Chlorinated Carbazole Alkaloids and Their Biosynthetic Gene Cluster from Streptomyces tubbatahanensis sp. nov., a Novel Actinomycete Isolated from Sulu Sea, Philippines.</title>
        <authorList>
            <person name="Tenebro C.P."/>
            <person name="Trono D.J.V.L."/>
            <person name="Balida L.A.P."/>
            <person name="Bayog L.K.A."/>
            <person name="Bruna J.R."/>
            <person name="Sabido E.M."/>
            <person name="Caspe D.P.C."/>
            <person name="de Los Santos E.L.C."/>
            <person name="Saludes J.P."/>
            <person name="Dalisay D.S."/>
        </authorList>
    </citation>
    <scope>NUCLEOTIDE SEQUENCE [LARGE SCALE GENOMIC DNA]</scope>
    <source>
        <strain evidence="8 9">DSD3025</strain>
    </source>
</reference>
<feature type="transmembrane region" description="Helical" evidence="7">
    <location>
        <begin position="451"/>
        <end position="470"/>
    </location>
</feature>
<name>A0ABY3XLN0_9ACTN</name>
<feature type="transmembrane region" description="Helical" evidence="7">
    <location>
        <begin position="29"/>
        <end position="51"/>
    </location>
</feature>
<feature type="transmembrane region" description="Helical" evidence="7">
    <location>
        <begin position="307"/>
        <end position="329"/>
    </location>
</feature>
<gene>
    <name evidence="8" type="ORF">MMF93_01620</name>
</gene>
<keyword evidence="3 7" id="KW-0812">Transmembrane</keyword>
<dbReference type="Gene3D" id="1.20.1740.10">
    <property type="entry name" value="Amino acid/polyamine transporter I"/>
    <property type="match status" value="1"/>
</dbReference>
<dbReference type="Pfam" id="PF13520">
    <property type="entry name" value="AA_permease_2"/>
    <property type="match status" value="1"/>
</dbReference>
<feature type="transmembrane region" description="Helical" evidence="7">
    <location>
        <begin position="57"/>
        <end position="81"/>
    </location>
</feature>
<dbReference type="Proteomes" id="UP001202244">
    <property type="component" value="Chromosome"/>
</dbReference>
<feature type="transmembrane region" description="Helical" evidence="7">
    <location>
        <begin position="102"/>
        <end position="124"/>
    </location>
</feature>
<comment type="subcellular location">
    <subcellularLocation>
        <location evidence="1">Cell membrane</location>
        <topology evidence="1">Multi-pass membrane protein</topology>
    </subcellularLocation>
</comment>
<evidence type="ECO:0000256" key="7">
    <source>
        <dbReference type="SAM" id="Phobius"/>
    </source>
</evidence>
<accession>A0ABY3XLN0</accession>
<evidence type="ECO:0000313" key="8">
    <source>
        <dbReference type="EMBL" id="UNS95309.1"/>
    </source>
</evidence>
<dbReference type="PANTHER" id="PTHR42770">
    <property type="entry name" value="AMINO ACID TRANSPORTER-RELATED"/>
    <property type="match status" value="1"/>
</dbReference>
<feature type="transmembrane region" description="Helical" evidence="7">
    <location>
        <begin position="426"/>
        <end position="445"/>
    </location>
</feature>
<dbReference type="InterPro" id="IPR050367">
    <property type="entry name" value="APC_superfamily"/>
</dbReference>
<evidence type="ECO:0000256" key="2">
    <source>
        <dbReference type="ARBA" id="ARBA00022475"/>
    </source>
</evidence>
<feature type="transmembrane region" description="Helical" evidence="7">
    <location>
        <begin position="206"/>
        <end position="226"/>
    </location>
</feature>
<evidence type="ECO:0000256" key="5">
    <source>
        <dbReference type="ARBA" id="ARBA00023136"/>
    </source>
</evidence>
<evidence type="ECO:0000256" key="1">
    <source>
        <dbReference type="ARBA" id="ARBA00004651"/>
    </source>
</evidence>
<feature type="transmembrane region" description="Helical" evidence="7">
    <location>
        <begin position="380"/>
        <end position="405"/>
    </location>
</feature>
<feature type="region of interest" description="Disordered" evidence="6">
    <location>
        <begin position="476"/>
        <end position="499"/>
    </location>
</feature>
<feature type="transmembrane region" description="Helical" evidence="7">
    <location>
        <begin position="350"/>
        <end position="374"/>
    </location>
</feature>
<protein>
    <submittedName>
        <fullName evidence="8">APC family permease</fullName>
    </submittedName>
</protein>